<gene>
    <name evidence="1" type="ORF">L195_g053538</name>
</gene>
<protein>
    <submittedName>
        <fullName evidence="1">Protein PHYLLO chloroplastic-like</fullName>
    </submittedName>
</protein>
<proteinExistence type="predicted"/>
<dbReference type="STRING" id="57577.A0A2K3KB51"/>
<comment type="caution">
    <text evidence="1">The sequence shown here is derived from an EMBL/GenBank/DDBJ whole genome shotgun (WGS) entry which is preliminary data.</text>
</comment>
<sequence>MYFPVPALRSSTLYNGSLFLIFPHSNSSTSSPSPSPLGIGLTRTVLPRVHVAGGVRFDASLPLNDDVEDYQVIFEHCVTRTLPPALTLDDGLQKLKEALEMLKLAPPSCSSGFLRFQVSLPIHV</sequence>
<dbReference type="Proteomes" id="UP000236291">
    <property type="component" value="Unassembled WGS sequence"/>
</dbReference>
<evidence type="ECO:0000313" key="2">
    <source>
        <dbReference type="Proteomes" id="UP000236291"/>
    </source>
</evidence>
<reference evidence="1 2" key="1">
    <citation type="journal article" date="2014" name="Am. J. Bot.">
        <title>Genome assembly and annotation for red clover (Trifolium pratense; Fabaceae).</title>
        <authorList>
            <person name="Istvanek J."/>
            <person name="Jaros M."/>
            <person name="Krenek A."/>
            <person name="Repkova J."/>
        </authorList>
    </citation>
    <scope>NUCLEOTIDE SEQUENCE [LARGE SCALE GENOMIC DNA]</scope>
    <source>
        <strain evidence="2">cv. Tatra</strain>
        <tissue evidence="1">Young leaves</tissue>
    </source>
</reference>
<organism evidence="1 2">
    <name type="scientific">Trifolium pratense</name>
    <name type="common">Red clover</name>
    <dbReference type="NCBI Taxonomy" id="57577"/>
    <lineage>
        <taxon>Eukaryota</taxon>
        <taxon>Viridiplantae</taxon>
        <taxon>Streptophyta</taxon>
        <taxon>Embryophyta</taxon>
        <taxon>Tracheophyta</taxon>
        <taxon>Spermatophyta</taxon>
        <taxon>Magnoliopsida</taxon>
        <taxon>eudicotyledons</taxon>
        <taxon>Gunneridae</taxon>
        <taxon>Pentapetalae</taxon>
        <taxon>rosids</taxon>
        <taxon>fabids</taxon>
        <taxon>Fabales</taxon>
        <taxon>Fabaceae</taxon>
        <taxon>Papilionoideae</taxon>
        <taxon>50 kb inversion clade</taxon>
        <taxon>NPAAA clade</taxon>
        <taxon>Hologalegina</taxon>
        <taxon>IRL clade</taxon>
        <taxon>Trifolieae</taxon>
        <taxon>Trifolium</taxon>
    </lineage>
</organism>
<dbReference type="AlphaFoldDB" id="A0A2K3KB51"/>
<accession>A0A2K3KB51</accession>
<evidence type="ECO:0000313" key="1">
    <source>
        <dbReference type="EMBL" id="PNX63502.1"/>
    </source>
</evidence>
<dbReference type="EMBL" id="ASHM01090627">
    <property type="protein sequence ID" value="PNX63502.1"/>
    <property type="molecule type" value="Genomic_DNA"/>
</dbReference>
<reference evidence="1 2" key="2">
    <citation type="journal article" date="2017" name="Front. Plant Sci.">
        <title>Gene Classification and Mining of Molecular Markers Useful in Red Clover (Trifolium pratense) Breeding.</title>
        <authorList>
            <person name="Istvanek J."/>
            <person name="Dluhosova J."/>
            <person name="Dluhos P."/>
            <person name="Patkova L."/>
            <person name="Nedelnik J."/>
            <person name="Repkova J."/>
        </authorList>
    </citation>
    <scope>NUCLEOTIDE SEQUENCE [LARGE SCALE GENOMIC DNA]</scope>
    <source>
        <strain evidence="2">cv. Tatra</strain>
        <tissue evidence="1">Young leaves</tissue>
    </source>
</reference>
<name>A0A2K3KB51_TRIPR</name>